<evidence type="ECO:0008006" key="3">
    <source>
        <dbReference type="Google" id="ProtNLM"/>
    </source>
</evidence>
<evidence type="ECO:0000313" key="1">
    <source>
        <dbReference type="EMBL" id="MFC6038979.1"/>
    </source>
</evidence>
<keyword evidence="2" id="KW-1185">Reference proteome</keyword>
<dbReference type="EMBL" id="JBHSRI010000006">
    <property type="protein sequence ID" value="MFC6038979.1"/>
    <property type="molecule type" value="Genomic_DNA"/>
</dbReference>
<gene>
    <name evidence="1" type="ORF">ACFPYN_05865</name>
</gene>
<evidence type="ECO:0000313" key="2">
    <source>
        <dbReference type="Proteomes" id="UP001596170"/>
    </source>
</evidence>
<dbReference type="RefSeq" id="WP_377733080.1">
    <property type="nucleotide sequence ID" value="NZ_JBHSRI010000006.1"/>
</dbReference>
<proteinExistence type="predicted"/>
<reference evidence="2" key="1">
    <citation type="journal article" date="2019" name="Int. J. Syst. Evol. Microbiol.">
        <title>The Global Catalogue of Microorganisms (GCM) 10K type strain sequencing project: providing services to taxonomists for standard genome sequencing and annotation.</title>
        <authorList>
            <consortium name="The Broad Institute Genomics Platform"/>
            <consortium name="The Broad Institute Genome Sequencing Center for Infectious Disease"/>
            <person name="Wu L."/>
            <person name="Ma J."/>
        </authorList>
    </citation>
    <scope>NUCLEOTIDE SEQUENCE [LARGE SCALE GENOMIC DNA]</scope>
    <source>
        <strain evidence="2">CCUG 54527</strain>
    </source>
</reference>
<accession>A0ABW1L5K2</accession>
<dbReference type="Proteomes" id="UP001596170">
    <property type="component" value="Unassembled WGS sequence"/>
</dbReference>
<organism evidence="1 2">
    <name type="scientific">Paenisporosarcina macmurdoensis</name>
    <dbReference type="NCBI Taxonomy" id="212659"/>
    <lineage>
        <taxon>Bacteria</taxon>
        <taxon>Bacillati</taxon>
        <taxon>Bacillota</taxon>
        <taxon>Bacilli</taxon>
        <taxon>Bacillales</taxon>
        <taxon>Caryophanaceae</taxon>
        <taxon>Paenisporosarcina</taxon>
    </lineage>
</organism>
<name>A0ABW1L5K2_9BACL</name>
<comment type="caution">
    <text evidence="1">The sequence shown here is derived from an EMBL/GenBank/DDBJ whole genome shotgun (WGS) entry which is preliminary data.</text>
</comment>
<sequence length="131" mass="14521">MSCKNNHSQPLGFISRCECKCPNRPENDRLKTLTFENCVPFAGVSNTVANIIFDVEPNSIPVVLAGTIENFSNDGINVIFERSSGNVTRTILANSSLSFIYDDVTRVSVFGFGQVYTGSFKFQATYTFEIE</sequence>
<protein>
    <recommendedName>
        <fullName evidence="3">DUF3992 domain-containing protein</fullName>
    </recommendedName>
</protein>